<proteinExistence type="predicted"/>
<reference evidence="6" key="1">
    <citation type="journal article" date="2019" name="Int. J. Syst. Evol. Microbiol.">
        <title>The Global Catalogue of Microorganisms (GCM) 10K type strain sequencing project: providing services to taxonomists for standard genome sequencing and annotation.</title>
        <authorList>
            <consortium name="The Broad Institute Genomics Platform"/>
            <consortium name="The Broad Institute Genome Sequencing Center for Infectious Disease"/>
            <person name="Wu L."/>
            <person name="Ma J."/>
        </authorList>
    </citation>
    <scope>NUCLEOTIDE SEQUENCE [LARGE SCALE GENOMIC DNA]</scope>
    <source>
        <strain evidence="6">CGMCC 1.16455</strain>
    </source>
</reference>
<dbReference type="Proteomes" id="UP001595937">
    <property type="component" value="Unassembled WGS sequence"/>
</dbReference>
<dbReference type="Pfam" id="PF08402">
    <property type="entry name" value="TOBE_2"/>
    <property type="match status" value="1"/>
</dbReference>
<dbReference type="GeneID" id="303299220"/>
<sequence length="348" mass="37638">MIEFQDIQVCFGDFEALPAFSLAIENGEFFTLLGPSGCGKSTALRTLAGFIQPSRGKVFVGGRDVTGLPSDKRGVGMVFQNYALFPSMSVADNIGFGLSVAKRPKAEIRERVAEIAQEVDLSEKQLGKSVADLSGGQQQRVAIARALVLRPKILLLDEPLSNLDAQLRSQLRGQLKDLQQQFGITTLYVTHDQDEAMSMSDRVAVLNHGHIEHAGTPREVYERSGTEFVCTFIGSVNRMTGGLAEAISRQGPDGLRGNAPMFVRTERVDIAPPGGTDDTRVAVDGVVASNVYYGSTQSYLVDAAGQSVRVHVPTSRGQREFEIGETVHLSIDPRDVMQYPHAEAGEAA</sequence>
<accession>A0ABW0FID2</accession>
<dbReference type="Gene3D" id="3.40.50.300">
    <property type="entry name" value="P-loop containing nucleotide triphosphate hydrolases"/>
    <property type="match status" value="1"/>
</dbReference>
<gene>
    <name evidence="5" type="ORF">ACFPK8_13205</name>
</gene>
<name>A0ABW0FID2_9MICO</name>
<protein>
    <submittedName>
        <fullName evidence="5">ABC transporter ATP-binding protein</fullName>
    </submittedName>
</protein>
<dbReference type="PROSITE" id="PS50893">
    <property type="entry name" value="ABC_TRANSPORTER_2"/>
    <property type="match status" value="1"/>
</dbReference>
<dbReference type="SUPFAM" id="SSF50331">
    <property type="entry name" value="MOP-like"/>
    <property type="match status" value="1"/>
</dbReference>
<dbReference type="GO" id="GO:0005524">
    <property type="term" value="F:ATP binding"/>
    <property type="evidence" value="ECO:0007669"/>
    <property type="project" value="UniProtKB-KW"/>
</dbReference>
<evidence type="ECO:0000313" key="6">
    <source>
        <dbReference type="Proteomes" id="UP001595937"/>
    </source>
</evidence>
<dbReference type="InterPro" id="IPR017871">
    <property type="entry name" value="ABC_transporter-like_CS"/>
</dbReference>
<evidence type="ECO:0000256" key="2">
    <source>
        <dbReference type="ARBA" id="ARBA00022741"/>
    </source>
</evidence>
<keyword evidence="2" id="KW-0547">Nucleotide-binding</keyword>
<keyword evidence="6" id="KW-1185">Reference proteome</keyword>
<organism evidence="5 6">
    <name type="scientific">Brachybacterium tyrofermentans</name>
    <dbReference type="NCBI Taxonomy" id="47848"/>
    <lineage>
        <taxon>Bacteria</taxon>
        <taxon>Bacillati</taxon>
        <taxon>Actinomycetota</taxon>
        <taxon>Actinomycetes</taxon>
        <taxon>Micrococcales</taxon>
        <taxon>Dermabacteraceae</taxon>
        <taxon>Brachybacterium</taxon>
    </lineage>
</organism>
<dbReference type="PANTHER" id="PTHR42781:SF4">
    <property type="entry name" value="SPERMIDINE_PUTRESCINE IMPORT ATP-BINDING PROTEIN POTA"/>
    <property type="match status" value="1"/>
</dbReference>
<evidence type="ECO:0000256" key="3">
    <source>
        <dbReference type="ARBA" id="ARBA00022840"/>
    </source>
</evidence>
<dbReference type="SUPFAM" id="SSF52540">
    <property type="entry name" value="P-loop containing nucleoside triphosphate hydrolases"/>
    <property type="match status" value="1"/>
</dbReference>
<evidence type="ECO:0000259" key="4">
    <source>
        <dbReference type="PROSITE" id="PS50893"/>
    </source>
</evidence>
<dbReference type="InterPro" id="IPR008995">
    <property type="entry name" value="Mo/tungstate-bd_C_term_dom"/>
</dbReference>
<dbReference type="PROSITE" id="PS00211">
    <property type="entry name" value="ABC_TRANSPORTER_1"/>
    <property type="match status" value="1"/>
</dbReference>
<keyword evidence="3 5" id="KW-0067">ATP-binding</keyword>
<dbReference type="InterPro" id="IPR050093">
    <property type="entry name" value="ABC_SmlMolc_Importer"/>
</dbReference>
<dbReference type="PANTHER" id="PTHR42781">
    <property type="entry name" value="SPERMIDINE/PUTRESCINE IMPORT ATP-BINDING PROTEIN POTA"/>
    <property type="match status" value="1"/>
</dbReference>
<dbReference type="Pfam" id="PF00005">
    <property type="entry name" value="ABC_tran"/>
    <property type="match status" value="1"/>
</dbReference>
<keyword evidence="1" id="KW-0813">Transport</keyword>
<evidence type="ECO:0000313" key="5">
    <source>
        <dbReference type="EMBL" id="MFC5298471.1"/>
    </source>
</evidence>
<dbReference type="InterPro" id="IPR003593">
    <property type="entry name" value="AAA+_ATPase"/>
</dbReference>
<dbReference type="EMBL" id="JBHSLN010000068">
    <property type="protein sequence ID" value="MFC5298471.1"/>
    <property type="molecule type" value="Genomic_DNA"/>
</dbReference>
<dbReference type="RefSeq" id="WP_343926445.1">
    <property type="nucleotide sequence ID" value="NZ_BAAAIR010000099.1"/>
</dbReference>
<feature type="domain" description="ABC transporter" evidence="4">
    <location>
        <begin position="2"/>
        <end position="233"/>
    </location>
</feature>
<dbReference type="InterPro" id="IPR003439">
    <property type="entry name" value="ABC_transporter-like_ATP-bd"/>
</dbReference>
<comment type="caution">
    <text evidence="5">The sequence shown here is derived from an EMBL/GenBank/DDBJ whole genome shotgun (WGS) entry which is preliminary data.</text>
</comment>
<dbReference type="InterPro" id="IPR027417">
    <property type="entry name" value="P-loop_NTPase"/>
</dbReference>
<evidence type="ECO:0000256" key="1">
    <source>
        <dbReference type="ARBA" id="ARBA00022448"/>
    </source>
</evidence>
<dbReference type="InterPro" id="IPR013611">
    <property type="entry name" value="Transp-assoc_OB_typ2"/>
</dbReference>
<dbReference type="SMART" id="SM00382">
    <property type="entry name" value="AAA"/>
    <property type="match status" value="1"/>
</dbReference>